<keyword evidence="4" id="KW-1185">Reference proteome</keyword>
<dbReference type="Proteomes" id="UP001068021">
    <property type="component" value="Unassembled WGS sequence"/>
</dbReference>
<keyword evidence="1" id="KW-1133">Transmembrane helix</keyword>
<dbReference type="EMBL" id="JAPVER010000018">
    <property type="protein sequence ID" value="MCZ3364765.1"/>
    <property type="molecule type" value="Genomic_DNA"/>
</dbReference>
<gene>
    <name evidence="3" type="ORF">O3H35_07725</name>
    <name evidence="2" type="ORF">O3H54_02610</name>
</gene>
<keyword evidence="1" id="KW-0812">Transmembrane</keyword>
<organism evidence="3">
    <name type="scientific">Methanobacterium veterum</name>
    <dbReference type="NCBI Taxonomy" id="408577"/>
    <lineage>
        <taxon>Archaea</taxon>
        <taxon>Methanobacteriati</taxon>
        <taxon>Methanobacteriota</taxon>
        <taxon>Methanomada group</taxon>
        <taxon>Methanobacteria</taxon>
        <taxon>Methanobacteriales</taxon>
        <taxon>Methanobacteriaceae</taxon>
        <taxon>Methanobacterium</taxon>
    </lineage>
</organism>
<evidence type="ECO:0000313" key="2">
    <source>
        <dbReference type="EMBL" id="MCZ3364765.1"/>
    </source>
</evidence>
<dbReference type="RefSeq" id="WP_157197518.1">
    <property type="nucleotide sequence ID" value="NZ_JAPVER010000018.1"/>
</dbReference>
<dbReference type="AlphaFoldDB" id="A0A9E5A3I1"/>
<dbReference type="EMBL" id="JAPVES010000030">
    <property type="protein sequence ID" value="MCZ3372519.1"/>
    <property type="molecule type" value="Genomic_DNA"/>
</dbReference>
<keyword evidence="1" id="KW-0472">Membrane</keyword>
<comment type="caution">
    <text evidence="3">The sequence shown here is derived from an EMBL/GenBank/DDBJ whole genome shotgun (WGS) entry which is preliminary data.</text>
</comment>
<dbReference type="Proteomes" id="UP001074446">
    <property type="component" value="Unassembled WGS sequence"/>
</dbReference>
<evidence type="ECO:0000313" key="4">
    <source>
        <dbReference type="Proteomes" id="UP001068021"/>
    </source>
</evidence>
<protein>
    <submittedName>
        <fullName evidence="3">Uncharacterized protein</fullName>
    </submittedName>
</protein>
<name>A0A9E5A3I1_9EURY</name>
<evidence type="ECO:0000256" key="1">
    <source>
        <dbReference type="SAM" id="Phobius"/>
    </source>
</evidence>
<evidence type="ECO:0000313" key="3">
    <source>
        <dbReference type="EMBL" id="MCZ3372519.1"/>
    </source>
</evidence>
<proteinExistence type="predicted"/>
<accession>A0A9E5A3I1</accession>
<sequence length="70" mass="8041">MNGRVLIYPRDFCPCFNSNSMWCICVVLDHYCAVRSVFGICRVLWVFLPVLSTTWVITTPNIITAILILM</sequence>
<feature type="transmembrane region" description="Helical" evidence="1">
    <location>
        <begin position="44"/>
        <end position="69"/>
    </location>
</feature>
<reference evidence="3" key="1">
    <citation type="submission" date="2022-12" db="EMBL/GenBank/DDBJ databases">
        <title>Reclassification of two methanogenic archaea species isolated from the Kolyma lowland permafrost.</title>
        <authorList>
            <person name="Trubitsyn V.E."/>
            <person name="Rivkina E.M."/>
            <person name="Shcherbakova V.A."/>
        </authorList>
    </citation>
    <scope>NUCLEOTIDE SEQUENCE</scope>
    <source>
        <strain evidence="2">M2</strain>
        <strain evidence="3">MK4</strain>
    </source>
</reference>